<dbReference type="InterPro" id="IPR000209">
    <property type="entry name" value="Peptidase_S8/S53_dom"/>
</dbReference>
<feature type="active site" description="Charge relay system" evidence="5">
    <location>
        <position position="209"/>
    </location>
</feature>
<dbReference type="Gene3D" id="3.40.50.200">
    <property type="entry name" value="Peptidase S8/S53 domain"/>
    <property type="match status" value="1"/>
</dbReference>
<evidence type="ECO:0000256" key="1">
    <source>
        <dbReference type="ARBA" id="ARBA00011073"/>
    </source>
</evidence>
<dbReference type="InterPro" id="IPR045829">
    <property type="entry name" value="PKD_6"/>
</dbReference>
<evidence type="ECO:0000259" key="7">
    <source>
        <dbReference type="Pfam" id="PF19408"/>
    </source>
</evidence>
<feature type="domain" description="Peptidase S8/S53" evidence="6">
    <location>
        <begin position="201"/>
        <end position="466"/>
    </location>
</feature>
<dbReference type="Pfam" id="PF00082">
    <property type="entry name" value="Peptidase_S8"/>
    <property type="match status" value="1"/>
</dbReference>
<proteinExistence type="inferred from homology"/>
<dbReference type="PROSITE" id="PS00137">
    <property type="entry name" value="SUBTILASE_HIS"/>
    <property type="match status" value="1"/>
</dbReference>
<dbReference type="InterPro" id="IPR015500">
    <property type="entry name" value="Peptidase_S8_subtilisin-rel"/>
</dbReference>
<dbReference type="InterPro" id="IPR050131">
    <property type="entry name" value="Peptidase_S8_subtilisin-like"/>
</dbReference>
<organism evidence="8 9">
    <name type="scientific">Sphingobacterium micropteri</name>
    <dbReference type="NCBI Taxonomy" id="2763501"/>
    <lineage>
        <taxon>Bacteria</taxon>
        <taxon>Pseudomonadati</taxon>
        <taxon>Bacteroidota</taxon>
        <taxon>Sphingobacteriia</taxon>
        <taxon>Sphingobacteriales</taxon>
        <taxon>Sphingobacteriaceae</taxon>
        <taxon>Sphingobacterium</taxon>
    </lineage>
</organism>
<feature type="active site" description="Charge relay system" evidence="5">
    <location>
        <position position="406"/>
    </location>
</feature>
<keyword evidence="9" id="KW-1185">Reference proteome</keyword>
<name>A0ABR7YTT4_9SPHI</name>
<dbReference type="SUPFAM" id="SSF52743">
    <property type="entry name" value="Subtilisin-like"/>
    <property type="match status" value="1"/>
</dbReference>
<keyword evidence="4 5" id="KW-0720">Serine protease</keyword>
<sequence>MNPIRNRILLQLKDLSEDGDNSISTLGLDALAEYLEEKKIDITSKLPPFLEIDLNISDNKNQILRDLTSYERTEQVLNVSQMFSDETTTNYGLINQLVVKFKHEATEEDLKRLKEQFHIVDIITVLGQVNTYILTLDKVSELDALDLSNILFETGRYIYAQPNFFTAIQTTAFTPNDPYYNSSWHLPKIEAPEAWCWASGDTINIGIVDIAVQIDHIDLSTLPGYDPTGMPIGTDRHGTVCAGAAAAIGNNGILVTGAAYKSKIIPIRIGYNPSSDPNNTTFYSIDSWKYGAMAYAVYNAPVHVLSCSFGLGNPSALVQSGFQLAYSNGGRSGKGIPIFAATGNDYASSINFPASSPYTMAVGATGDNDNRSVFSNYGAGIGIVAPGDGIFTTAYSDTFTISSGTSLATPIVAGVAAMILQCQPNYSPYHVYQILGTTTDKVGGVIYGNYGTTYPFGTWNNEMGYGRLNAYKAIQKALPFEISGSEIVCSNGTFEMQNLPSGSQITWDVTQQLNIVGANTSNPVNVQFASVGWATVTATINNSCGSPFERKLSVPVGPAPVPWDMNVNGPYNLAIFSKGLFTFPTTYPGDYYTEYIFLVNGQETGIDFQIDFFSFGEVEIMFYDIGTFAVSVRIQTPCGNVFSQPFYVTVN</sequence>
<evidence type="ECO:0000256" key="5">
    <source>
        <dbReference type="PROSITE-ProRule" id="PRU01240"/>
    </source>
</evidence>
<evidence type="ECO:0000313" key="8">
    <source>
        <dbReference type="EMBL" id="MBD1434685.1"/>
    </source>
</evidence>
<dbReference type="PANTHER" id="PTHR43806:SF11">
    <property type="entry name" value="CEREVISIN-RELATED"/>
    <property type="match status" value="1"/>
</dbReference>
<keyword evidence="3 5" id="KW-0378">Hydrolase</keyword>
<comment type="similarity">
    <text evidence="1 5">Belongs to the peptidase S8 family.</text>
</comment>
<dbReference type="PRINTS" id="PR00723">
    <property type="entry name" value="SUBTILISIN"/>
</dbReference>
<dbReference type="InterPro" id="IPR036852">
    <property type="entry name" value="Peptidase_S8/S53_dom_sf"/>
</dbReference>
<dbReference type="PROSITE" id="PS00138">
    <property type="entry name" value="SUBTILASE_SER"/>
    <property type="match status" value="1"/>
</dbReference>
<dbReference type="Pfam" id="PF19408">
    <property type="entry name" value="PKD_6"/>
    <property type="match status" value="1"/>
</dbReference>
<evidence type="ECO:0000256" key="3">
    <source>
        <dbReference type="ARBA" id="ARBA00022801"/>
    </source>
</evidence>
<reference evidence="8 9" key="1">
    <citation type="submission" date="2020-08" db="EMBL/GenBank/DDBJ databases">
        <title>Sphingobacterium sp. DN00404 isolated from aquaculture water.</title>
        <authorList>
            <person name="Zhang M."/>
        </authorList>
    </citation>
    <scope>NUCLEOTIDE SEQUENCE [LARGE SCALE GENOMIC DNA]</scope>
    <source>
        <strain evidence="8 9">DN00404</strain>
    </source>
</reference>
<evidence type="ECO:0000256" key="2">
    <source>
        <dbReference type="ARBA" id="ARBA00022670"/>
    </source>
</evidence>
<dbReference type="PROSITE" id="PS51892">
    <property type="entry name" value="SUBTILASE"/>
    <property type="match status" value="1"/>
</dbReference>
<dbReference type="InterPro" id="IPR023828">
    <property type="entry name" value="Peptidase_S8_Ser-AS"/>
</dbReference>
<dbReference type="InterPro" id="IPR022398">
    <property type="entry name" value="Peptidase_S8_His-AS"/>
</dbReference>
<comment type="caution">
    <text evidence="8">The sequence shown here is derived from an EMBL/GenBank/DDBJ whole genome shotgun (WGS) entry which is preliminary data.</text>
</comment>
<dbReference type="Proteomes" id="UP000602759">
    <property type="component" value="Unassembled WGS sequence"/>
</dbReference>
<dbReference type="EMBL" id="JACOIK010000014">
    <property type="protein sequence ID" value="MBD1434685.1"/>
    <property type="molecule type" value="Genomic_DNA"/>
</dbReference>
<accession>A0ABR7YTT4</accession>
<dbReference type="RefSeq" id="WP_190995553.1">
    <property type="nucleotide sequence ID" value="NZ_JACOIK010000014.1"/>
</dbReference>
<dbReference type="PANTHER" id="PTHR43806">
    <property type="entry name" value="PEPTIDASE S8"/>
    <property type="match status" value="1"/>
</dbReference>
<keyword evidence="2 5" id="KW-0645">Protease</keyword>
<evidence type="ECO:0000256" key="4">
    <source>
        <dbReference type="ARBA" id="ARBA00022825"/>
    </source>
</evidence>
<feature type="domain" description="PKD-like" evidence="7">
    <location>
        <begin position="478"/>
        <end position="554"/>
    </location>
</feature>
<evidence type="ECO:0000313" key="9">
    <source>
        <dbReference type="Proteomes" id="UP000602759"/>
    </source>
</evidence>
<gene>
    <name evidence="8" type="ORF">H8B06_17805</name>
</gene>
<feature type="active site" description="Charge relay system" evidence="5">
    <location>
        <position position="237"/>
    </location>
</feature>
<protein>
    <submittedName>
        <fullName evidence="8">S8 family serine peptidase</fullName>
    </submittedName>
</protein>
<evidence type="ECO:0000259" key="6">
    <source>
        <dbReference type="Pfam" id="PF00082"/>
    </source>
</evidence>